<dbReference type="EMBL" id="JTDY01006800">
    <property type="protein sequence ID" value="KOB65678.1"/>
    <property type="molecule type" value="Genomic_DNA"/>
</dbReference>
<dbReference type="InterPro" id="IPR057251">
    <property type="entry name" value="FP_C"/>
</dbReference>
<organism evidence="2 3">
    <name type="scientific">Operophtera brumata</name>
    <name type="common">Winter moth</name>
    <name type="synonym">Phalaena brumata</name>
    <dbReference type="NCBI Taxonomy" id="104452"/>
    <lineage>
        <taxon>Eukaryota</taxon>
        <taxon>Metazoa</taxon>
        <taxon>Ecdysozoa</taxon>
        <taxon>Arthropoda</taxon>
        <taxon>Hexapoda</taxon>
        <taxon>Insecta</taxon>
        <taxon>Pterygota</taxon>
        <taxon>Neoptera</taxon>
        <taxon>Endopterygota</taxon>
        <taxon>Lepidoptera</taxon>
        <taxon>Glossata</taxon>
        <taxon>Ditrysia</taxon>
        <taxon>Geometroidea</taxon>
        <taxon>Geometridae</taxon>
        <taxon>Larentiinae</taxon>
        <taxon>Operophtera</taxon>
    </lineage>
</organism>
<accession>A0A0L7KQY0</accession>
<evidence type="ECO:0000313" key="3">
    <source>
        <dbReference type="Proteomes" id="UP000037510"/>
    </source>
</evidence>
<gene>
    <name evidence="2" type="ORF">OBRU01_22381</name>
</gene>
<feature type="domain" description="FP protein C-terminal" evidence="1">
    <location>
        <begin position="158"/>
        <end position="209"/>
    </location>
</feature>
<keyword evidence="3" id="KW-1185">Reference proteome</keyword>
<sequence length="217" mass="25039">MLTSNAEIKKSMTSIIKEQNELKARVGDLEKRDKNSEAYVCALEQQVENVERKLRETSIEINNLPTDNNGQMMTLIEQIHKTLQVQFDLGDTRSAYRLPAKPDQPRPIIIEYTTLQKKIELLQAYRKYNMNNKGERLNTSSTGINGITKIIYIKEVLTKKGKHLHYLARDLIKNANWKFCWTVGGKVFIRKEEGQPAVEVKSDDQIASLYKEKPIED</sequence>
<dbReference type="Proteomes" id="UP000037510">
    <property type="component" value="Unassembled WGS sequence"/>
</dbReference>
<comment type="caution">
    <text evidence="2">The sequence shown here is derived from an EMBL/GenBank/DDBJ whole genome shotgun (WGS) entry which is preliminary data.</text>
</comment>
<proteinExistence type="predicted"/>
<evidence type="ECO:0000313" key="2">
    <source>
        <dbReference type="EMBL" id="KOB65678.1"/>
    </source>
</evidence>
<name>A0A0L7KQY0_OPEBR</name>
<protein>
    <submittedName>
        <fullName evidence="2">Zinc finger DNA binding protein</fullName>
    </submittedName>
</protein>
<dbReference type="Pfam" id="PF25298">
    <property type="entry name" value="Baculo_FP_2nd"/>
    <property type="match status" value="1"/>
</dbReference>
<reference evidence="2 3" key="1">
    <citation type="journal article" date="2015" name="Genome Biol. Evol.">
        <title>The genome of winter moth (Operophtera brumata) provides a genomic perspective on sexual dimorphism and phenology.</title>
        <authorList>
            <person name="Derks M.F."/>
            <person name="Smit S."/>
            <person name="Salis L."/>
            <person name="Schijlen E."/>
            <person name="Bossers A."/>
            <person name="Mateman C."/>
            <person name="Pijl A.S."/>
            <person name="de Ridder D."/>
            <person name="Groenen M.A."/>
            <person name="Visser M.E."/>
            <person name="Megens H.J."/>
        </authorList>
    </citation>
    <scope>NUCLEOTIDE SEQUENCE [LARGE SCALE GENOMIC DNA]</scope>
    <source>
        <strain evidence="2">WM2013NL</strain>
        <tissue evidence="2">Head and thorax</tissue>
    </source>
</reference>
<dbReference type="AlphaFoldDB" id="A0A0L7KQY0"/>
<evidence type="ECO:0000259" key="1">
    <source>
        <dbReference type="Pfam" id="PF25298"/>
    </source>
</evidence>